<evidence type="ECO:0000313" key="9">
    <source>
        <dbReference type="EMBL" id="KAH7303973.1"/>
    </source>
</evidence>
<dbReference type="Gene3D" id="3.40.50.720">
    <property type="entry name" value="NAD(P)-binding Rossmann-like Domain"/>
    <property type="match status" value="2"/>
</dbReference>
<dbReference type="InterPro" id="IPR036291">
    <property type="entry name" value="NAD(P)-bd_dom_sf"/>
</dbReference>
<dbReference type="GO" id="GO:0004312">
    <property type="term" value="F:fatty acid synthase activity"/>
    <property type="evidence" value="ECO:0007669"/>
    <property type="project" value="TreeGrafter"/>
</dbReference>
<feature type="domain" description="Carrier" evidence="7">
    <location>
        <begin position="2017"/>
        <end position="2092"/>
    </location>
</feature>
<dbReference type="InterPro" id="IPR057326">
    <property type="entry name" value="KR_dom"/>
</dbReference>
<feature type="domain" description="Carrier" evidence="7">
    <location>
        <begin position="531"/>
        <end position="606"/>
    </location>
</feature>
<dbReference type="SMART" id="SM00823">
    <property type="entry name" value="PKS_PP"/>
    <property type="match status" value="2"/>
</dbReference>
<dbReference type="Pfam" id="PF13193">
    <property type="entry name" value="AMP-binding_C"/>
    <property type="match status" value="1"/>
</dbReference>
<dbReference type="Gene3D" id="2.30.38.10">
    <property type="entry name" value="Luciferase, Domain 3"/>
    <property type="match status" value="1"/>
</dbReference>
<dbReference type="InterPro" id="IPR009081">
    <property type="entry name" value="PP-bd_ACP"/>
</dbReference>
<dbReference type="Pfam" id="PF00550">
    <property type="entry name" value="PP-binding"/>
    <property type="match status" value="2"/>
</dbReference>
<dbReference type="InterPro" id="IPR016039">
    <property type="entry name" value="Thiolase-like"/>
</dbReference>
<dbReference type="SUPFAM" id="SSF52151">
    <property type="entry name" value="FabD/lysophospholipase-like"/>
    <property type="match status" value="1"/>
</dbReference>
<dbReference type="InterPro" id="IPR025110">
    <property type="entry name" value="AMP-bd_C"/>
</dbReference>
<dbReference type="GO" id="GO:0016874">
    <property type="term" value="F:ligase activity"/>
    <property type="evidence" value="ECO:0007669"/>
    <property type="project" value="UniProtKB-KW"/>
</dbReference>
<evidence type="ECO:0000256" key="1">
    <source>
        <dbReference type="ARBA" id="ARBA00022450"/>
    </source>
</evidence>
<dbReference type="InterPro" id="IPR001227">
    <property type="entry name" value="Ac_transferase_dom_sf"/>
</dbReference>
<dbReference type="SMART" id="SM00827">
    <property type="entry name" value="PKS_AT"/>
    <property type="match status" value="1"/>
</dbReference>
<proteinExistence type="predicted"/>
<dbReference type="Gene3D" id="1.10.1200.10">
    <property type="entry name" value="ACP-like"/>
    <property type="match status" value="2"/>
</dbReference>
<reference evidence="9" key="1">
    <citation type="journal article" date="2021" name="Nat. Commun.">
        <title>Genetic determinants of endophytism in the Arabidopsis root mycobiome.</title>
        <authorList>
            <person name="Mesny F."/>
            <person name="Miyauchi S."/>
            <person name="Thiergart T."/>
            <person name="Pickel B."/>
            <person name="Atanasova L."/>
            <person name="Karlsson M."/>
            <person name="Huettel B."/>
            <person name="Barry K.W."/>
            <person name="Haridas S."/>
            <person name="Chen C."/>
            <person name="Bauer D."/>
            <person name="Andreopoulos W."/>
            <person name="Pangilinan J."/>
            <person name="LaButti K."/>
            <person name="Riley R."/>
            <person name="Lipzen A."/>
            <person name="Clum A."/>
            <person name="Drula E."/>
            <person name="Henrissat B."/>
            <person name="Kohler A."/>
            <person name="Grigoriev I.V."/>
            <person name="Martin F.M."/>
            <person name="Hacquard S."/>
        </authorList>
    </citation>
    <scope>NUCLEOTIDE SEQUENCE</scope>
    <source>
        <strain evidence="9">MPI-CAGE-CH-0235</strain>
    </source>
</reference>
<dbReference type="InterPro" id="IPR020841">
    <property type="entry name" value="PKS_Beta-ketoAc_synthase_dom"/>
</dbReference>
<dbReference type="CDD" id="cd00833">
    <property type="entry name" value="PKS"/>
    <property type="match status" value="1"/>
</dbReference>
<dbReference type="Gene3D" id="3.30.70.3290">
    <property type="match status" value="1"/>
</dbReference>
<dbReference type="InterPro" id="IPR016035">
    <property type="entry name" value="Acyl_Trfase/lysoPLipase"/>
</dbReference>
<dbReference type="GO" id="GO:0006633">
    <property type="term" value="P:fatty acid biosynthetic process"/>
    <property type="evidence" value="ECO:0007669"/>
    <property type="project" value="TreeGrafter"/>
</dbReference>
<evidence type="ECO:0000256" key="5">
    <source>
        <dbReference type="ARBA" id="ARBA00022679"/>
    </source>
</evidence>
<accession>A0A8K0S9E9</accession>
<dbReference type="SUPFAM" id="SSF53901">
    <property type="entry name" value="Thiolase-like"/>
    <property type="match status" value="1"/>
</dbReference>
<dbReference type="NCBIfam" id="TIGR01746">
    <property type="entry name" value="Thioester-redct"/>
    <property type="match status" value="1"/>
</dbReference>
<keyword evidence="6" id="KW-0560">Oxidoreductase</keyword>
<dbReference type="InterPro" id="IPR013120">
    <property type="entry name" value="FAR_NAD-bd"/>
</dbReference>
<dbReference type="SMART" id="SM00822">
    <property type="entry name" value="PKS_KR"/>
    <property type="match status" value="1"/>
</dbReference>
<keyword evidence="3" id="KW-0436">Ligase</keyword>
<dbReference type="GO" id="GO:0008168">
    <property type="term" value="F:methyltransferase activity"/>
    <property type="evidence" value="ECO:0007669"/>
    <property type="project" value="UniProtKB-KW"/>
</dbReference>
<dbReference type="EMBL" id="JAGPNK010000027">
    <property type="protein sequence ID" value="KAH7303973.1"/>
    <property type="molecule type" value="Genomic_DNA"/>
</dbReference>
<dbReference type="SUPFAM" id="SSF55048">
    <property type="entry name" value="Probable ACP-binding domain of malonyl-CoA ACP transacylase"/>
    <property type="match status" value="1"/>
</dbReference>
<dbReference type="InterPro" id="IPR020845">
    <property type="entry name" value="AMP-binding_CS"/>
</dbReference>
<organism evidence="9 10">
    <name type="scientific">Stachybotrys elegans</name>
    <dbReference type="NCBI Taxonomy" id="80388"/>
    <lineage>
        <taxon>Eukaryota</taxon>
        <taxon>Fungi</taxon>
        <taxon>Dikarya</taxon>
        <taxon>Ascomycota</taxon>
        <taxon>Pezizomycotina</taxon>
        <taxon>Sordariomycetes</taxon>
        <taxon>Hypocreomycetidae</taxon>
        <taxon>Hypocreales</taxon>
        <taxon>Stachybotryaceae</taxon>
        <taxon>Stachybotrys</taxon>
    </lineage>
</organism>
<dbReference type="SMART" id="SM00825">
    <property type="entry name" value="PKS_KS"/>
    <property type="match status" value="1"/>
</dbReference>
<dbReference type="SUPFAM" id="SSF56801">
    <property type="entry name" value="Acetyl-CoA synthetase-like"/>
    <property type="match status" value="1"/>
</dbReference>
<dbReference type="InterPro" id="IPR050091">
    <property type="entry name" value="PKS_NRPS_Biosynth_Enz"/>
</dbReference>
<dbReference type="InterPro" id="IPR014031">
    <property type="entry name" value="Ketoacyl_synth_C"/>
</dbReference>
<comment type="caution">
    <text evidence="9">The sequence shown here is derived from an EMBL/GenBank/DDBJ whole genome shotgun (WGS) entry which is preliminary data.</text>
</comment>
<dbReference type="Gene3D" id="3.40.366.10">
    <property type="entry name" value="Malonyl-Coenzyme A Acyl Carrier Protein, domain 2"/>
    <property type="match status" value="1"/>
</dbReference>
<keyword evidence="5" id="KW-0808">Transferase</keyword>
<dbReference type="GO" id="GO:0016491">
    <property type="term" value="F:oxidoreductase activity"/>
    <property type="evidence" value="ECO:0007669"/>
    <property type="project" value="UniProtKB-KW"/>
</dbReference>
<dbReference type="Gene3D" id="3.40.47.10">
    <property type="match status" value="1"/>
</dbReference>
<evidence type="ECO:0000313" key="10">
    <source>
        <dbReference type="Proteomes" id="UP000813444"/>
    </source>
</evidence>
<dbReference type="GO" id="GO:0044550">
    <property type="term" value="P:secondary metabolite biosynthetic process"/>
    <property type="evidence" value="ECO:0007669"/>
    <property type="project" value="UniProtKB-ARBA"/>
</dbReference>
<dbReference type="InterPro" id="IPR010080">
    <property type="entry name" value="Thioester_reductase-like_dom"/>
</dbReference>
<dbReference type="SUPFAM" id="SSF51735">
    <property type="entry name" value="NAD(P)-binding Rossmann-fold domains"/>
    <property type="match status" value="3"/>
</dbReference>
<dbReference type="FunFam" id="3.40.47.10:FF:000019">
    <property type="entry name" value="Polyketide synthase type I"/>
    <property type="match status" value="1"/>
</dbReference>
<keyword evidence="2" id="KW-0597">Phosphoprotein</keyword>
<dbReference type="GO" id="GO:0032259">
    <property type="term" value="P:methylation"/>
    <property type="evidence" value="ECO:0007669"/>
    <property type="project" value="UniProtKB-KW"/>
</dbReference>
<gene>
    <name evidence="9" type="ORF">B0I35DRAFT_363954</name>
</gene>
<dbReference type="Pfam" id="PF07993">
    <property type="entry name" value="NAD_binding_4"/>
    <property type="match status" value="1"/>
</dbReference>
<keyword evidence="4" id="KW-0489">Methyltransferase</keyword>
<evidence type="ECO:0000256" key="2">
    <source>
        <dbReference type="ARBA" id="ARBA00022553"/>
    </source>
</evidence>
<sequence length="2488" mass="271835">MRLVLTESGAVPDTVGQLAFDASPNKCPTILELFSRSVDIYADKIAVVCGHTRLTFAELDSYSSHVATTIVREGVSPGDLIGVILDRSVDLLAALLAVWKAGAAYVPIEPSLPKERVSQMLEDARPKLILTGAGTSCDFFDSTDLKCLRIEEARLARKTNKFPLSHERDLAYVMYTSGSTGRPKGVEIRHGGVSNLLLSMQKDPGCMETDRLLAITTVSFDMAIPELFLPLVCGGTTVIAQRHEILDMTALTKLMEQHQITIMQGTPAIWQMLLDSEWTGKHRLSKIWCGGEALSRSLADRLLACCDAMWNLYGPTEATVYASQWKVVKDRDVIIGSPITNGYLYVLDDNLAPVPSGQLGELFIGGRGVAQGYRNNSELSHSRFLPNPFHKGLMYRTGDAARFVSPHEVSVLGRLDGQIKVRGHRIEPGDIENAITDRKDISGAVVVCRDDRLVAYFVRQKQQKSQIREAGVGLPLDRVLRTYLAERLPAYMVPAFFIEMDAFPVTPNGKVDRKALPDPLPAARGPSIPKLTSSNLEKQILDIWSRVLGHDQIEIDDNFFEIGGDSLRVVRVQKELQDVLDYRVPTSSLFEHYTIRKLASSLSMTPSLSATKLSIQPHVEYGERDVAIVGMACRLPGGVNTPEEFWQLLDLGGDAITELPARRWGTDDRLKDIKYRRGGFIPSIHSFDLSFFGISPREAQRLDPAQYMMLEACWEGFESAGYTMEQLKDSPTGVFIGTSNILSHQGLNQTSIHDLDSLDGYTVTGSAAGTMSGRISYQLGLVGPTMTVDTACSSSLVSTHLACNSLRLGECDMAVSGGVSLMLNPGLHVEFSRLQGMSPDGRCRSFSADTEGTGWSEGCAAVILKRLCDAQRDGDHIHAVIRGSAVNHDGRTASLTTPSGRAQQRLIQSALAAARLRPIDIDYVEAHGTGTKLGDPIEASAVAEALGPRPGRNPLLIGSAKSNVGHTQAAAGLVGLLKVVLAMEHNVLPRSIHITTPTPSVDWGAANMMPVLSPQPWASDGRLRAAGVSAFGIGGTNAHVIIQEPPRALPDIDETAESFHPPMLPYLLSADGDEALRMQAMRLHAFLCNKPSRNRLEDVAFSLATTRTHFRRRVVVMAQDEEELLRKLELYTNESGISAVMNEREGPPPKLAFLFTGQGSQWPGMGEALCSVHPKFGAAIREIAGYFDHLLEVPLLDVMWARSEAASALLGNTEYQQPALFALELALWRLWQAFGVNPDFLLGHSLGEIVAAHVAGVLDLADACRLVAARGRLMQVQSGDLKMGAIEASASETNAAIRELSQDGQVDIALHNGPMQTVVSGRADAVERITRHFLEQGRKASIIVAGHAFHSRFMDPMLSEFSQVLESIHFHPVRIPIISSVTGKLVEAGEMLDSQYWLQQVRAAVRFDDGILTLAAHGVNTFLELGPEQTLCGLGAAIMADHPAQETVTWLSSLRRHKDSVLHLQDRISHLHLCGLPVDWKAYFSPTCRRVALPLYPFQRTYQAPQSNKLARTDEVKYTNGVNGNHDRRGSNHVAEAENKYQFQVTWDPATVIGSHKRVTWGLSISAQDETWTLGVTKALSDSGIELLSVERLEDADKLEGLICLWDSEGDDPRTNNLFEKALLQLQDAAHKQFNPPLIWITRQAVGTCGASDRTMKLGVGPLLWGLMRTARSEHPELRMRLIDLGQNVQTSQILSAMHLSNEPECAARQNTVLIPRLKRVEAVAPTAGLLHTDGSVLITGGLGYLGACVARWLVREHNIRDVVLTSRRGMESPGSAELVHELTSKGAKVDIIATDIASPEGVDSIMSKFTQERPLRGIVHAAGLVDSGVLLGMTPDRCEKTIAPKARGAWYLHQATQHMDLDFFVMFSSISGVMGMPGLANYAAANTYLDALAHLRRAHNLPATSIAFGTLGEEGGMASKLGQNTRAHLTQFGLNTLTVEDGLRLLQQAVQSKRPLTLAAALDLNQLKQFLDQHGEDVPQLLSLLVQRTTSSHSLLPKRLSLQECLDEVEPGERASLVLTKVRQIVAETLGFTSPHGVEVDRPLKDIGIDSLTAVQMRNQLATLTGLKLSVNVVIVHPTLRELSQYIFSQVQESSSKTPPSQLNMDAIRGGCLDKNFIFGKPASKDLKSTHKPESVLLTGATGFVGAYILSELLKQRITTYCLVRAGSVEAAWQRLASTLQDYDLWDPNHEIFIKPLIGDISQPFLGLPAKAFSDLSVSVDAICHSGALVDWLRPLEEYIGPNIVSTHEILRLASCGRRKSIHLISTISTLPKHMGLELNEKDLEYGYGTSKYLAERMTAAARWRGASATIYRLPYVTASTATGHFRRDRGDFLHNLVTGCLDLKGFPDIDADLSAVLPVDYLANTVVAVMTRDLRKQGLDFDFLHENAPSCAEFFQLVASVSGTAVQILPFGEWKQKALAYAAAHRASPLARITAVLDNFTDATASAIFKGLPVGEHVAGGNVYPAPAINKQFVEKYLGQIGARLR</sequence>
<dbReference type="InterPro" id="IPR020806">
    <property type="entry name" value="PKS_PP-bd"/>
</dbReference>
<dbReference type="InterPro" id="IPR045851">
    <property type="entry name" value="AMP-bd_C_sf"/>
</dbReference>
<keyword evidence="1" id="KW-0596">Phosphopantetheine</keyword>
<dbReference type="FunFam" id="3.40.50.980:FF:000001">
    <property type="entry name" value="Non-ribosomal peptide synthetase"/>
    <property type="match status" value="1"/>
</dbReference>
<feature type="domain" description="Ketosynthase family 3 (KS3)" evidence="8">
    <location>
        <begin position="623"/>
        <end position="1044"/>
    </location>
</feature>
<dbReference type="Gene3D" id="3.40.50.980">
    <property type="match status" value="2"/>
</dbReference>
<evidence type="ECO:0000256" key="3">
    <source>
        <dbReference type="ARBA" id="ARBA00022598"/>
    </source>
</evidence>
<dbReference type="InterPro" id="IPR010071">
    <property type="entry name" value="AA_adenyl_dom"/>
</dbReference>
<evidence type="ECO:0000256" key="6">
    <source>
        <dbReference type="ARBA" id="ARBA00023002"/>
    </source>
</evidence>
<evidence type="ECO:0000259" key="7">
    <source>
        <dbReference type="PROSITE" id="PS50075"/>
    </source>
</evidence>
<protein>
    <submittedName>
        <fullName evidence="9">L-aminoadipate-semialdehyde dehydrogenase large subunit</fullName>
    </submittedName>
</protein>
<dbReference type="PROSITE" id="PS00012">
    <property type="entry name" value="PHOSPHOPANTETHEINE"/>
    <property type="match status" value="1"/>
</dbReference>
<dbReference type="GO" id="GO:0031177">
    <property type="term" value="F:phosphopantetheine binding"/>
    <property type="evidence" value="ECO:0007669"/>
    <property type="project" value="InterPro"/>
</dbReference>
<dbReference type="OrthoDB" id="5334845at2759"/>
<dbReference type="InterPro" id="IPR016036">
    <property type="entry name" value="Malonyl_transacylase_ACP-bd"/>
</dbReference>
<dbReference type="PROSITE" id="PS00455">
    <property type="entry name" value="AMP_BINDING"/>
    <property type="match status" value="1"/>
</dbReference>
<dbReference type="Pfam" id="PF00501">
    <property type="entry name" value="AMP-binding"/>
    <property type="match status" value="1"/>
</dbReference>
<name>A0A8K0S9E9_9HYPO</name>
<dbReference type="Pfam" id="PF00698">
    <property type="entry name" value="Acyl_transf_1"/>
    <property type="match status" value="1"/>
</dbReference>
<dbReference type="Pfam" id="PF22621">
    <property type="entry name" value="CurL-like_PKS_C"/>
    <property type="match status" value="1"/>
</dbReference>
<dbReference type="NCBIfam" id="TIGR01733">
    <property type="entry name" value="AA-adenyl-dom"/>
    <property type="match status" value="1"/>
</dbReference>
<dbReference type="Proteomes" id="UP000813444">
    <property type="component" value="Unassembled WGS sequence"/>
</dbReference>
<dbReference type="Pfam" id="PF00109">
    <property type="entry name" value="ketoacyl-synt"/>
    <property type="match status" value="1"/>
</dbReference>
<dbReference type="PROSITE" id="PS52004">
    <property type="entry name" value="KS3_2"/>
    <property type="match status" value="1"/>
</dbReference>
<keyword evidence="10" id="KW-1185">Reference proteome</keyword>
<dbReference type="InterPro" id="IPR036736">
    <property type="entry name" value="ACP-like_sf"/>
</dbReference>
<dbReference type="SMART" id="SM01294">
    <property type="entry name" value="PKS_PP_betabranch"/>
    <property type="match status" value="1"/>
</dbReference>
<dbReference type="Gene3D" id="3.30.300.30">
    <property type="match status" value="1"/>
</dbReference>
<dbReference type="PROSITE" id="PS50075">
    <property type="entry name" value="CARRIER"/>
    <property type="match status" value="2"/>
</dbReference>
<dbReference type="InterPro" id="IPR014030">
    <property type="entry name" value="Ketoacyl_synth_N"/>
</dbReference>
<dbReference type="CDD" id="cd08956">
    <property type="entry name" value="KR_3_FAS_SDR_x"/>
    <property type="match status" value="1"/>
</dbReference>
<evidence type="ECO:0000256" key="4">
    <source>
        <dbReference type="ARBA" id="ARBA00022603"/>
    </source>
</evidence>
<dbReference type="CDD" id="cd05930">
    <property type="entry name" value="A_NRPS"/>
    <property type="match status" value="1"/>
</dbReference>
<dbReference type="SUPFAM" id="SSF47336">
    <property type="entry name" value="ACP-like"/>
    <property type="match status" value="2"/>
</dbReference>
<dbReference type="PANTHER" id="PTHR43775:SF51">
    <property type="entry name" value="INACTIVE PHENOLPHTHIOCEROL SYNTHESIS POLYKETIDE SYNTHASE TYPE I PKS1-RELATED"/>
    <property type="match status" value="1"/>
</dbReference>
<dbReference type="PANTHER" id="PTHR43775">
    <property type="entry name" value="FATTY ACID SYNTHASE"/>
    <property type="match status" value="1"/>
</dbReference>
<dbReference type="Pfam" id="PF02801">
    <property type="entry name" value="Ketoacyl-synt_C"/>
    <property type="match status" value="1"/>
</dbReference>
<dbReference type="InterPro" id="IPR014043">
    <property type="entry name" value="Acyl_transferase_dom"/>
</dbReference>
<evidence type="ECO:0000259" key="8">
    <source>
        <dbReference type="PROSITE" id="PS52004"/>
    </source>
</evidence>
<dbReference type="InterPro" id="IPR000873">
    <property type="entry name" value="AMP-dep_synth/lig_dom"/>
</dbReference>
<dbReference type="InterPro" id="IPR006162">
    <property type="entry name" value="Ppantetheine_attach_site"/>
</dbReference>
<dbReference type="Pfam" id="PF08659">
    <property type="entry name" value="KR"/>
    <property type="match status" value="1"/>
</dbReference>
<dbReference type="InterPro" id="IPR013968">
    <property type="entry name" value="PKS_KR"/>
</dbReference>